<evidence type="ECO:0000313" key="2">
    <source>
        <dbReference type="Proteomes" id="UP000829196"/>
    </source>
</evidence>
<dbReference type="AlphaFoldDB" id="A0A8T3BHV0"/>
<proteinExistence type="predicted"/>
<evidence type="ECO:0000313" key="1">
    <source>
        <dbReference type="EMBL" id="KAI0513554.1"/>
    </source>
</evidence>
<comment type="caution">
    <text evidence="1">The sequence shown here is derived from an EMBL/GenBank/DDBJ whole genome shotgun (WGS) entry which is preliminary data.</text>
</comment>
<organism evidence="1 2">
    <name type="scientific">Dendrobium nobile</name>
    <name type="common">Orchid</name>
    <dbReference type="NCBI Taxonomy" id="94219"/>
    <lineage>
        <taxon>Eukaryota</taxon>
        <taxon>Viridiplantae</taxon>
        <taxon>Streptophyta</taxon>
        <taxon>Embryophyta</taxon>
        <taxon>Tracheophyta</taxon>
        <taxon>Spermatophyta</taxon>
        <taxon>Magnoliopsida</taxon>
        <taxon>Liliopsida</taxon>
        <taxon>Asparagales</taxon>
        <taxon>Orchidaceae</taxon>
        <taxon>Epidendroideae</taxon>
        <taxon>Malaxideae</taxon>
        <taxon>Dendrobiinae</taxon>
        <taxon>Dendrobium</taxon>
    </lineage>
</organism>
<gene>
    <name evidence="1" type="ORF">KFK09_009579</name>
</gene>
<sequence>MCYMTYSSSMGLGIQKFEDFIFKIKNFTILHLKRIVGEWMMYPIKIPWFNCQSVNYLVRICSNIPSIFPGGALLRTWSCPHT</sequence>
<keyword evidence="2" id="KW-1185">Reference proteome</keyword>
<name>A0A8T3BHV0_DENNO</name>
<protein>
    <submittedName>
        <fullName evidence="1">Uncharacterized protein</fullName>
    </submittedName>
</protein>
<dbReference type="Proteomes" id="UP000829196">
    <property type="component" value="Unassembled WGS sequence"/>
</dbReference>
<dbReference type="EMBL" id="JAGYWB010000008">
    <property type="protein sequence ID" value="KAI0513554.1"/>
    <property type="molecule type" value="Genomic_DNA"/>
</dbReference>
<reference evidence="1" key="1">
    <citation type="journal article" date="2022" name="Front. Genet.">
        <title>Chromosome-Scale Assembly of the Dendrobium nobile Genome Provides Insights Into the Molecular Mechanism of the Biosynthesis of the Medicinal Active Ingredient of Dendrobium.</title>
        <authorList>
            <person name="Xu Q."/>
            <person name="Niu S.-C."/>
            <person name="Li K.-L."/>
            <person name="Zheng P.-J."/>
            <person name="Zhang X.-J."/>
            <person name="Jia Y."/>
            <person name="Liu Y."/>
            <person name="Niu Y.-X."/>
            <person name="Yu L.-H."/>
            <person name="Chen D.-F."/>
            <person name="Zhang G.-Q."/>
        </authorList>
    </citation>
    <scope>NUCLEOTIDE SEQUENCE</scope>
    <source>
        <tissue evidence="1">Leaf</tissue>
    </source>
</reference>
<accession>A0A8T3BHV0</accession>